<accession>A0ABU7SGT0</accession>
<name>A0ABU7SGT0_9ACTN</name>
<dbReference type="InterPro" id="IPR011990">
    <property type="entry name" value="TPR-like_helical_dom_sf"/>
</dbReference>
<comment type="caution">
    <text evidence="1">The sequence shown here is derived from an EMBL/GenBank/DDBJ whole genome shotgun (WGS) entry which is preliminary data.</text>
</comment>
<protein>
    <submittedName>
        <fullName evidence="1">Tetratricopeptide repeat protein</fullName>
    </submittedName>
</protein>
<proteinExistence type="predicted"/>
<evidence type="ECO:0000313" key="2">
    <source>
        <dbReference type="EMBL" id="MEE6310592.1"/>
    </source>
</evidence>
<dbReference type="RefSeq" id="WP_331209073.1">
    <property type="nucleotide sequence ID" value="NZ_JAZGQL010000012.1"/>
</dbReference>
<dbReference type="SUPFAM" id="SSF48452">
    <property type="entry name" value="TPR-like"/>
    <property type="match status" value="1"/>
</dbReference>
<dbReference type="SUPFAM" id="SSF47413">
    <property type="entry name" value="lambda repressor-like DNA-binding domains"/>
    <property type="match status" value="1"/>
</dbReference>
<gene>
    <name evidence="1" type="ORF">V1634_18330</name>
    <name evidence="2" type="ORF">V1634_27500</name>
</gene>
<evidence type="ECO:0000313" key="3">
    <source>
        <dbReference type="Proteomes" id="UP001339911"/>
    </source>
</evidence>
<reference evidence="1 3" key="1">
    <citation type="submission" date="2024-01" db="EMBL/GenBank/DDBJ databases">
        <title>Genome insights into Plantactinospora veratri sp. nov.</title>
        <authorList>
            <person name="Wang L."/>
        </authorList>
    </citation>
    <scope>NUCLEOTIDE SEQUENCE [LARGE SCALE GENOMIC DNA]</scope>
    <source>
        <strain evidence="1 3">NEAU-FHS4</strain>
    </source>
</reference>
<dbReference type="Gene3D" id="1.25.40.10">
    <property type="entry name" value="Tetratricopeptide repeat domain"/>
    <property type="match status" value="1"/>
</dbReference>
<sequence length="454" mass="48225">MSSKAPPICGRCGTRLAKDNRTNVCRRCGGEASGYLFAPPPLPSGFWRARELRDAFSERHIGHVIRAYRHHPHHGPRPLPQDLVAGWMNLSQAQLSRLENGPALRDLDRLVDWALLLGMPAEILWFALPSSAPAQSQPGPDGIALPFVHVLRAVDREVGGAHLYATVAAHLAQYPSALPSTGASSRTHPGSESVASLAEMAAWMALESGARTMAHRHLSYAVANAVASGDSQLAAQVCASLSHFARQDGNAQDAVAHADAGLVHLRKGPPHGPLEARLQAVRASGLAAGGRPVDAVAAVMAAETAFQGTVVSSSPWLSPFDEASLASEAARCFLQIGDFAEAARQLHQALAGRKHGHVRSRALAQITLATALLGQGRPDEACALVREVLANTTNLGSAVLLDRLKHVALLLRSQTGQCGDVPELIERLRQAVLDRAWIGTTGALHEPPAVRRPR</sequence>
<dbReference type="InterPro" id="IPR010982">
    <property type="entry name" value="Lambda_DNA-bd_dom_sf"/>
</dbReference>
<dbReference type="EMBL" id="JAZGQL010000012">
    <property type="protein sequence ID" value="MEE6308792.1"/>
    <property type="molecule type" value="Genomic_DNA"/>
</dbReference>
<organism evidence="1 3">
    <name type="scientific">Plantactinospora veratri</name>
    <dbReference type="NCBI Taxonomy" id="1436122"/>
    <lineage>
        <taxon>Bacteria</taxon>
        <taxon>Bacillati</taxon>
        <taxon>Actinomycetota</taxon>
        <taxon>Actinomycetes</taxon>
        <taxon>Micromonosporales</taxon>
        <taxon>Micromonosporaceae</taxon>
        <taxon>Plantactinospora</taxon>
    </lineage>
</organism>
<dbReference type="Proteomes" id="UP001339911">
    <property type="component" value="Unassembled WGS sequence"/>
</dbReference>
<keyword evidence="3" id="KW-1185">Reference proteome</keyword>
<evidence type="ECO:0000313" key="1">
    <source>
        <dbReference type="EMBL" id="MEE6308792.1"/>
    </source>
</evidence>
<dbReference type="EMBL" id="JAZGQL010000027">
    <property type="protein sequence ID" value="MEE6310592.1"/>
    <property type="molecule type" value="Genomic_DNA"/>
</dbReference>